<dbReference type="RefSeq" id="WP_310320584.1">
    <property type="nucleotide sequence ID" value="NZ_JAVDWU010000010.1"/>
</dbReference>
<dbReference type="SUPFAM" id="SSF54637">
    <property type="entry name" value="Thioesterase/thiol ester dehydrase-isomerase"/>
    <property type="match status" value="1"/>
</dbReference>
<dbReference type="Proteomes" id="UP001265700">
    <property type="component" value="Unassembled WGS sequence"/>
</dbReference>
<evidence type="ECO:0000256" key="1">
    <source>
        <dbReference type="ARBA" id="ARBA00008324"/>
    </source>
</evidence>
<dbReference type="InterPro" id="IPR039298">
    <property type="entry name" value="ACOT13"/>
</dbReference>
<evidence type="ECO:0000256" key="2">
    <source>
        <dbReference type="ARBA" id="ARBA00022801"/>
    </source>
</evidence>
<dbReference type="Pfam" id="PF03061">
    <property type="entry name" value="4HBT"/>
    <property type="match status" value="1"/>
</dbReference>
<evidence type="ECO:0000313" key="4">
    <source>
        <dbReference type="EMBL" id="MDR7152138.1"/>
    </source>
</evidence>
<evidence type="ECO:0000259" key="3">
    <source>
        <dbReference type="Pfam" id="PF03061"/>
    </source>
</evidence>
<reference evidence="4 5" key="1">
    <citation type="submission" date="2023-07" db="EMBL/GenBank/DDBJ databases">
        <title>Sorghum-associated microbial communities from plants grown in Nebraska, USA.</title>
        <authorList>
            <person name="Schachtman D."/>
        </authorList>
    </citation>
    <scope>NUCLEOTIDE SEQUENCE [LARGE SCALE GENOMIC DNA]</scope>
    <source>
        <strain evidence="4 5">4249</strain>
    </source>
</reference>
<comment type="caution">
    <text evidence="4">The sequence shown here is derived from an EMBL/GenBank/DDBJ whole genome shotgun (WGS) entry which is preliminary data.</text>
</comment>
<dbReference type="InterPro" id="IPR003736">
    <property type="entry name" value="PAAI_dom"/>
</dbReference>
<dbReference type="PANTHER" id="PTHR21660:SF1">
    <property type="entry name" value="ACYL-COENZYME A THIOESTERASE 13"/>
    <property type="match status" value="1"/>
</dbReference>
<feature type="domain" description="Thioesterase" evidence="3">
    <location>
        <begin position="55"/>
        <end position="129"/>
    </location>
</feature>
<keyword evidence="2" id="KW-0378">Hydrolase</keyword>
<evidence type="ECO:0000313" key="5">
    <source>
        <dbReference type="Proteomes" id="UP001265700"/>
    </source>
</evidence>
<keyword evidence="5" id="KW-1185">Reference proteome</keyword>
<organism evidence="4 5">
    <name type="scientific">Hydrogenophaga palleronii</name>
    <dbReference type="NCBI Taxonomy" id="65655"/>
    <lineage>
        <taxon>Bacteria</taxon>
        <taxon>Pseudomonadati</taxon>
        <taxon>Pseudomonadota</taxon>
        <taxon>Betaproteobacteria</taxon>
        <taxon>Burkholderiales</taxon>
        <taxon>Comamonadaceae</taxon>
        <taxon>Hydrogenophaga</taxon>
    </lineage>
</organism>
<protein>
    <submittedName>
        <fullName evidence="4">Uncharacterized protein (TIGR00369 family)</fullName>
    </submittedName>
</protein>
<name>A0ABU1WS51_9BURK</name>
<dbReference type="NCBIfam" id="TIGR00369">
    <property type="entry name" value="unchar_dom_1"/>
    <property type="match status" value="1"/>
</dbReference>
<dbReference type="CDD" id="cd03443">
    <property type="entry name" value="PaaI_thioesterase"/>
    <property type="match status" value="1"/>
</dbReference>
<dbReference type="InterPro" id="IPR006683">
    <property type="entry name" value="Thioestr_dom"/>
</dbReference>
<comment type="similarity">
    <text evidence="1">Belongs to the thioesterase PaaI family.</text>
</comment>
<gene>
    <name evidence="4" type="ORF">J2W49_004114</name>
</gene>
<dbReference type="InterPro" id="IPR029069">
    <property type="entry name" value="HotDog_dom_sf"/>
</dbReference>
<sequence>MSTPHSNVTLETLQQALTDWFAPWVQSLGLQVVSFGDGEATLRLPHSDQLSRIGGMVCGQALMSAADTAMVLAIVTRLGNQRPMTTVQINTSFLKPLSGQNALVTARLIRAGRSLAFGEIDICSETDGQSVCRASTTYALL</sequence>
<dbReference type="Gene3D" id="3.10.129.10">
    <property type="entry name" value="Hotdog Thioesterase"/>
    <property type="match status" value="1"/>
</dbReference>
<dbReference type="EMBL" id="JAVDWU010000010">
    <property type="protein sequence ID" value="MDR7152138.1"/>
    <property type="molecule type" value="Genomic_DNA"/>
</dbReference>
<dbReference type="PANTHER" id="PTHR21660">
    <property type="entry name" value="THIOESTERASE SUPERFAMILY MEMBER-RELATED"/>
    <property type="match status" value="1"/>
</dbReference>
<proteinExistence type="inferred from homology"/>
<accession>A0ABU1WS51</accession>